<organism evidence="2 3">
    <name type="scientific">Gigaspora margarita</name>
    <dbReference type="NCBI Taxonomy" id="4874"/>
    <lineage>
        <taxon>Eukaryota</taxon>
        <taxon>Fungi</taxon>
        <taxon>Fungi incertae sedis</taxon>
        <taxon>Mucoromycota</taxon>
        <taxon>Glomeromycotina</taxon>
        <taxon>Glomeromycetes</taxon>
        <taxon>Diversisporales</taxon>
        <taxon>Gigasporaceae</taxon>
        <taxon>Gigaspora</taxon>
    </lineage>
</organism>
<feature type="non-terminal residue" evidence="2">
    <location>
        <position position="1"/>
    </location>
</feature>
<evidence type="ECO:0000256" key="1">
    <source>
        <dbReference type="SAM" id="Phobius"/>
    </source>
</evidence>
<sequence length="47" mass="5527">SMALMALIASIWMQLMIVVINYYYKYIYALLPDRSTIDINLNVLDKK</sequence>
<feature type="transmembrane region" description="Helical" evidence="1">
    <location>
        <begin position="6"/>
        <end position="24"/>
    </location>
</feature>
<keyword evidence="1" id="KW-0812">Transmembrane</keyword>
<accession>A0ABN7UP27</accession>
<evidence type="ECO:0000313" key="3">
    <source>
        <dbReference type="Proteomes" id="UP000789901"/>
    </source>
</evidence>
<proteinExistence type="predicted"/>
<evidence type="ECO:0000313" key="2">
    <source>
        <dbReference type="EMBL" id="CAG8627654.1"/>
    </source>
</evidence>
<reference evidence="2 3" key="1">
    <citation type="submission" date="2021-06" db="EMBL/GenBank/DDBJ databases">
        <authorList>
            <person name="Kallberg Y."/>
            <person name="Tangrot J."/>
            <person name="Rosling A."/>
        </authorList>
    </citation>
    <scope>NUCLEOTIDE SEQUENCE [LARGE SCALE GENOMIC DNA]</scope>
    <source>
        <strain evidence="2 3">120-4 pot B 10/14</strain>
    </source>
</reference>
<dbReference type="Proteomes" id="UP000789901">
    <property type="component" value="Unassembled WGS sequence"/>
</dbReference>
<name>A0ABN7UP27_GIGMA</name>
<keyword evidence="1" id="KW-0472">Membrane</keyword>
<comment type="caution">
    <text evidence="2">The sequence shown here is derived from an EMBL/GenBank/DDBJ whole genome shotgun (WGS) entry which is preliminary data.</text>
</comment>
<keyword evidence="3" id="KW-1185">Reference proteome</keyword>
<gene>
    <name evidence="2" type="ORF">GMARGA_LOCUS8162</name>
</gene>
<dbReference type="EMBL" id="CAJVQB010004127">
    <property type="protein sequence ID" value="CAG8627654.1"/>
    <property type="molecule type" value="Genomic_DNA"/>
</dbReference>
<keyword evidence="1" id="KW-1133">Transmembrane helix</keyword>
<protein>
    <submittedName>
        <fullName evidence="2">27326_t:CDS:1</fullName>
    </submittedName>
</protein>